<organism evidence="4">
    <name type="scientific">Noccaea caerulescens</name>
    <name type="common">Alpine penny-cress</name>
    <name type="synonym">Thlaspi caerulescens</name>
    <dbReference type="NCBI Taxonomy" id="107243"/>
    <lineage>
        <taxon>Eukaryota</taxon>
        <taxon>Viridiplantae</taxon>
        <taxon>Streptophyta</taxon>
        <taxon>Embryophyta</taxon>
        <taxon>Tracheophyta</taxon>
        <taxon>Spermatophyta</taxon>
        <taxon>Magnoliopsida</taxon>
        <taxon>eudicotyledons</taxon>
        <taxon>Gunneridae</taxon>
        <taxon>Pentapetalae</taxon>
        <taxon>rosids</taxon>
        <taxon>malvids</taxon>
        <taxon>Brassicales</taxon>
        <taxon>Brassicaceae</taxon>
        <taxon>Coluteocarpeae</taxon>
        <taxon>Noccaea</taxon>
    </lineage>
</organism>
<dbReference type="Pfam" id="PF00395">
    <property type="entry name" value="SLH"/>
    <property type="match status" value="1"/>
</dbReference>
<evidence type="ECO:0000256" key="1">
    <source>
        <dbReference type="SAM" id="Coils"/>
    </source>
</evidence>
<gene>
    <name evidence="4" type="ORF">MP_TR4694_c0_g1_i1_g.12467</name>
</gene>
<reference evidence="4" key="1">
    <citation type="submission" date="2016-07" db="EMBL/GenBank/DDBJ databases">
        <title>De novo transcriptome assembly of four accessions of the metal hyperaccumulator plant Noccaea caerulescens.</title>
        <authorList>
            <person name="Blande D."/>
            <person name="Halimaa P."/>
            <person name="Tervahauta A.I."/>
            <person name="Aarts M.G."/>
            <person name="Karenlampi S.O."/>
        </authorList>
    </citation>
    <scope>NUCLEOTIDE SEQUENCE</scope>
</reference>
<evidence type="ECO:0000256" key="2">
    <source>
        <dbReference type="SAM" id="Phobius"/>
    </source>
</evidence>
<evidence type="ECO:0000313" key="4">
    <source>
        <dbReference type="EMBL" id="JAU93010.1"/>
    </source>
</evidence>
<feature type="coiled-coil region" evidence="1">
    <location>
        <begin position="464"/>
        <end position="530"/>
    </location>
</feature>
<name>A0A1J3JKH5_NOCCA</name>
<dbReference type="InterPro" id="IPR001119">
    <property type="entry name" value="SLH_dom"/>
</dbReference>
<accession>A0A1J3JKH5</accession>
<dbReference type="PANTHER" id="PTHR33740">
    <property type="entry name" value="GPI-ANCHORED ADHESIN-LIKE PROTEIN"/>
    <property type="match status" value="1"/>
</dbReference>
<evidence type="ECO:0000259" key="3">
    <source>
        <dbReference type="Pfam" id="PF00395"/>
    </source>
</evidence>
<feature type="transmembrane region" description="Helical" evidence="2">
    <location>
        <begin position="87"/>
        <end position="108"/>
    </location>
</feature>
<feature type="domain" description="SLH" evidence="3">
    <location>
        <begin position="247"/>
        <end position="269"/>
    </location>
</feature>
<dbReference type="PANTHER" id="PTHR33740:SF1">
    <property type="entry name" value="SLH DOMAIN PROTEIN"/>
    <property type="match status" value="1"/>
</dbReference>
<proteinExistence type="predicted"/>
<keyword evidence="1" id="KW-0175">Coiled coil</keyword>
<keyword evidence="2" id="KW-0472">Membrane</keyword>
<dbReference type="EMBL" id="GEVM01012928">
    <property type="protein sequence ID" value="JAU93010.1"/>
    <property type="molecule type" value="Transcribed_RNA"/>
</dbReference>
<keyword evidence="2" id="KW-0812">Transmembrane</keyword>
<keyword evidence="2" id="KW-1133">Transmembrane helix</keyword>
<dbReference type="AlphaFoldDB" id="A0A1J3JKH5"/>
<protein>
    <recommendedName>
        <fullName evidence="3">SLH domain-containing protein</fullName>
    </recommendedName>
</protein>
<sequence length="561" mass="63732">MCTFSIRKSPNSSFIFPKSAPLLVRHHRLTLPLLVPSLKPPRFRVVASLSGTSWVSQASKDRYGGWALIEDDPPLPHWKSKKKWRNVVITGVGSSLAVLFATVAYFSISKKGFRFSNPLRYISVDSDQNEKEESEPTTSLITDEKLSASEANTESVDYVSDTVDTTTASTVKAHRVTAPVSVDAAQQEAVAVLKKLKIIEDDVVADELCTRREYARWLVRSNMLFERNPKHRIVPAVALAGSSIPAFDDVNTKDPDFEYIQALAEAGITPSKLCGEDSRNPETNNFYAESFVSRLDLVNWKAQLECDLHPEIMEEVSRTKVDYIDTKSINPDMALGFFLDFLTGDKSTIRNVFGRIKRFQPNRPVTKAQAAVALTRGKMAKAISAELSRLEAESFLQKAEMEEIRSELLEKGEIRQFWDELLRVERSRGVEMEELRLSRVSELEEEKMAQEKWFAERLKEKAAIDCQKQLLNSLREDIEEMSQRLATDKSVYLVEQSELQEMLSDVQAKLESLLDKRSVLEAEVEALRILRSWVEDEAKASQARAKVLEEAGRRWRWNDYA</sequence>